<dbReference type="EnsemblMetazoa" id="ACOM040514-RA">
    <property type="protein sequence ID" value="ACOM040514-PA.1"/>
    <property type="gene ID" value="ACOM040514"/>
</dbReference>
<feature type="binding site" evidence="1">
    <location>
        <position position="145"/>
    </location>
    <ligand>
        <name>Zn(2+)</name>
        <dbReference type="ChEBI" id="CHEBI:29105"/>
    </ligand>
</feature>
<feature type="binding site" evidence="1">
    <location>
        <position position="148"/>
    </location>
    <ligand>
        <name>Zn(2+)</name>
        <dbReference type="ChEBI" id="CHEBI:29105"/>
    </ligand>
</feature>
<dbReference type="Pfam" id="PF07776">
    <property type="entry name" value="zf-AD"/>
    <property type="match status" value="1"/>
</dbReference>
<dbReference type="SMART" id="SM00868">
    <property type="entry name" value="zf-AD"/>
    <property type="match status" value="1"/>
</dbReference>
<organism evidence="4">
    <name type="scientific">Anopheles coluzzii</name>
    <name type="common">African malaria mosquito</name>
    <dbReference type="NCBI Taxonomy" id="1518534"/>
    <lineage>
        <taxon>Eukaryota</taxon>
        <taxon>Metazoa</taxon>
        <taxon>Ecdysozoa</taxon>
        <taxon>Arthropoda</taxon>
        <taxon>Hexapoda</taxon>
        <taxon>Insecta</taxon>
        <taxon>Pterygota</taxon>
        <taxon>Neoptera</taxon>
        <taxon>Endopterygota</taxon>
        <taxon>Diptera</taxon>
        <taxon>Nematocera</taxon>
        <taxon>Culicoidea</taxon>
        <taxon>Culicidae</taxon>
        <taxon>Anophelinae</taxon>
        <taxon>Anopheles</taxon>
    </lineage>
</organism>
<sequence>MSRCKPPKPVSFPTPIRYEWSKAYLARPKDNLIAHPDSLLKHPFRPSFEKHGDPTMDCLLDWSYARIWHSEAEAFRLNRTFTEKPAPKKKFPIYANRKAPLVEVSKERFNMRRFQNVPAKVETRRTAAAPLRPLKHLIPNLEHKCRLCLSDKEIVQSIFQSDNSKETTDTLVEKIFECTAIMLSKDYDYPSPICEDCALKLDEFLLFRTKCLRSNEIYRFNRLHKQRLLFTRKPITTEDSGGIPCEKLDSESTASTDEPEVTGGVGGDVYPNEEIIIPLPYSVPAVVIAEASGSSSSDSRTVIEQERCTAEGDPEQDHSSIGTLTLQNGEEEVTESPSIQHQQHQQQENETGCNGNHQGSSSSGLDEPEDEQIPRWKKPPDPDDSESTGRLSPAPVVLLVDETDTTISEAEDVEEVILLPAELLDPSPTTGDELERVEMIGDVKFPIETIEQLDQLERLVRTCDTARERYITLLRRLKTHDTSLSDTYQRLFADRLLIHYNYDGISPKYNKRPLKTLLLFTECMAGKWSKLGRNNFNEVANVSVCLGRVLVAWEDHMDAGRVREAVIEAVRKSHNRYNQYNHRKVRIIGLFVCRWFFYTHFFIFPLSNSFV</sequence>
<keyword evidence="1" id="KW-0863">Zinc-finger</keyword>
<feature type="region of interest" description="Disordered" evidence="2">
    <location>
        <begin position="240"/>
        <end position="269"/>
    </location>
</feature>
<name>A0A8W7Q1C8_ANOCL</name>
<dbReference type="GO" id="GO:0008270">
    <property type="term" value="F:zinc ion binding"/>
    <property type="evidence" value="ECO:0007669"/>
    <property type="project" value="UniProtKB-UniRule"/>
</dbReference>
<feature type="region of interest" description="Disordered" evidence="2">
    <location>
        <begin position="291"/>
        <end position="396"/>
    </location>
</feature>
<feature type="compositionally biased region" description="Polar residues" evidence="2">
    <location>
        <begin position="348"/>
        <end position="364"/>
    </location>
</feature>
<dbReference type="Proteomes" id="UP000075882">
    <property type="component" value="Unassembled WGS sequence"/>
</dbReference>
<evidence type="ECO:0000256" key="2">
    <source>
        <dbReference type="SAM" id="MobiDB-lite"/>
    </source>
</evidence>
<evidence type="ECO:0000313" key="4">
    <source>
        <dbReference type="EnsemblMetazoa" id="ACOM040514-PA.1"/>
    </source>
</evidence>
<evidence type="ECO:0000256" key="1">
    <source>
        <dbReference type="PROSITE-ProRule" id="PRU01263"/>
    </source>
</evidence>
<dbReference type="Gene3D" id="3.40.1800.20">
    <property type="match status" value="1"/>
</dbReference>
<dbReference type="VEuPathDB" id="VectorBase:ACON2_032088"/>
<reference evidence="4" key="1">
    <citation type="submission" date="2022-08" db="UniProtKB">
        <authorList>
            <consortium name="EnsemblMetazoa"/>
        </authorList>
    </citation>
    <scope>IDENTIFICATION</scope>
</reference>
<accession>A0A8W7Q1C8</accession>
<keyword evidence="1" id="KW-0862">Zinc</keyword>
<dbReference type="AlphaFoldDB" id="A0A8W7Q1C8"/>
<feature type="compositionally biased region" description="Basic and acidic residues" evidence="2">
    <location>
        <begin position="372"/>
        <end position="381"/>
    </location>
</feature>
<protein>
    <recommendedName>
        <fullName evidence="3">ZAD domain-containing protein</fullName>
    </recommendedName>
</protein>
<feature type="binding site" evidence="1">
    <location>
        <position position="197"/>
    </location>
    <ligand>
        <name>Zn(2+)</name>
        <dbReference type="ChEBI" id="CHEBI:29105"/>
    </ligand>
</feature>
<feature type="binding site" evidence="1">
    <location>
        <position position="194"/>
    </location>
    <ligand>
        <name>Zn(2+)</name>
        <dbReference type="ChEBI" id="CHEBI:29105"/>
    </ligand>
</feature>
<dbReference type="Pfam" id="PF16064">
    <property type="entry name" value="DUF4806"/>
    <property type="match status" value="1"/>
</dbReference>
<keyword evidence="1" id="KW-0479">Metal-binding</keyword>
<dbReference type="PANTHER" id="PTHR39942">
    <property type="entry name" value="BCDNA.LD26519-RELATED"/>
    <property type="match status" value="1"/>
</dbReference>
<dbReference type="GO" id="GO:0005634">
    <property type="term" value="C:nucleus"/>
    <property type="evidence" value="ECO:0007669"/>
    <property type="project" value="InterPro"/>
</dbReference>
<dbReference type="SUPFAM" id="SSF57716">
    <property type="entry name" value="Glucocorticoid receptor-like (DNA-binding domain)"/>
    <property type="match status" value="1"/>
</dbReference>
<dbReference type="PANTHER" id="PTHR39942:SF1">
    <property type="entry name" value="BCDNA.LD26519-RELATED"/>
    <property type="match status" value="1"/>
</dbReference>
<dbReference type="PROSITE" id="PS51915">
    <property type="entry name" value="ZAD"/>
    <property type="match status" value="1"/>
</dbReference>
<evidence type="ECO:0000259" key="3">
    <source>
        <dbReference type="PROSITE" id="PS51915"/>
    </source>
</evidence>
<dbReference type="InterPro" id="IPR012934">
    <property type="entry name" value="Znf_AD"/>
</dbReference>
<dbReference type="InterPro" id="IPR032071">
    <property type="entry name" value="DUF4806"/>
</dbReference>
<feature type="compositionally biased region" description="Polar residues" evidence="2">
    <location>
        <begin position="319"/>
        <end position="328"/>
    </location>
</feature>
<feature type="domain" description="ZAD" evidence="3">
    <location>
        <begin position="143"/>
        <end position="221"/>
    </location>
</feature>
<proteinExistence type="predicted"/>
<feature type="compositionally biased region" description="Basic and acidic residues" evidence="2">
    <location>
        <begin position="301"/>
        <end position="318"/>
    </location>
</feature>